<sequence>MKSLLFDFFGWMFVVLILQTMTNITVGVYNMVRIPQRFVQLLAFVLSSFFFLTLYSGVGENFKNKILASADLLREYSTLSSHLPLKAQVQRLCEQLEAMAPVTLQGMVTLGYANIPSVSPVKRHFGRESCPRW</sequence>
<keyword evidence="1" id="KW-0812">Transmembrane</keyword>
<name>A0A5B7EFN3_PORTR</name>
<gene>
    <name evidence="2" type="ORF">E2C01_026310</name>
</gene>
<feature type="transmembrane region" description="Helical" evidence="1">
    <location>
        <begin position="38"/>
        <end position="58"/>
    </location>
</feature>
<keyword evidence="3" id="KW-1185">Reference proteome</keyword>
<dbReference type="EMBL" id="VSRR010002733">
    <property type="protein sequence ID" value="MPC32972.1"/>
    <property type="molecule type" value="Genomic_DNA"/>
</dbReference>
<evidence type="ECO:0000256" key="1">
    <source>
        <dbReference type="SAM" id="Phobius"/>
    </source>
</evidence>
<evidence type="ECO:0000313" key="3">
    <source>
        <dbReference type="Proteomes" id="UP000324222"/>
    </source>
</evidence>
<organism evidence="2 3">
    <name type="scientific">Portunus trituberculatus</name>
    <name type="common">Swimming crab</name>
    <name type="synonym">Neptunus trituberculatus</name>
    <dbReference type="NCBI Taxonomy" id="210409"/>
    <lineage>
        <taxon>Eukaryota</taxon>
        <taxon>Metazoa</taxon>
        <taxon>Ecdysozoa</taxon>
        <taxon>Arthropoda</taxon>
        <taxon>Crustacea</taxon>
        <taxon>Multicrustacea</taxon>
        <taxon>Malacostraca</taxon>
        <taxon>Eumalacostraca</taxon>
        <taxon>Eucarida</taxon>
        <taxon>Decapoda</taxon>
        <taxon>Pleocyemata</taxon>
        <taxon>Brachyura</taxon>
        <taxon>Eubrachyura</taxon>
        <taxon>Portunoidea</taxon>
        <taxon>Portunidae</taxon>
        <taxon>Portuninae</taxon>
        <taxon>Portunus</taxon>
    </lineage>
</organism>
<dbReference type="Proteomes" id="UP000324222">
    <property type="component" value="Unassembled WGS sequence"/>
</dbReference>
<keyword evidence="1" id="KW-0472">Membrane</keyword>
<evidence type="ECO:0000313" key="2">
    <source>
        <dbReference type="EMBL" id="MPC32972.1"/>
    </source>
</evidence>
<reference evidence="2 3" key="1">
    <citation type="submission" date="2019-05" db="EMBL/GenBank/DDBJ databases">
        <title>Another draft genome of Portunus trituberculatus and its Hox gene families provides insights of decapod evolution.</title>
        <authorList>
            <person name="Jeong J.-H."/>
            <person name="Song I."/>
            <person name="Kim S."/>
            <person name="Choi T."/>
            <person name="Kim D."/>
            <person name="Ryu S."/>
            <person name="Kim W."/>
        </authorList>
    </citation>
    <scope>NUCLEOTIDE SEQUENCE [LARGE SCALE GENOMIC DNA]</scope>
    <source>
        <tissue evidence="2">Muscle</tissue>
    </source>
</reference>
<protein>
    <submittedName>
        <fullName evidence="2">Uncharacterized protein</fullName>
    </submittedName>
</protein>
<feature type="transmembrane region" description="Helical" evidence="1">
    <location>
        <begin position="12"/>
        <end position="32"/>
    </location>
</feature>
<accession>A0A5B7EFN3</accession>
<dbReference type="AlphaFoldDB" id="A0A5B7EFN3"/>
<comment type="caution">
    <text evidence="2">The sequence shown here is derived from an EMBL/GenBank/DDBJ whole genome shotgun (WGS) entry which is preliminary data.</text>
</comment>
<keyword evidence="1" id="KW-1133">Transmembrane helix</keyword>
<proteinExistence type="predicted"/>